<feature type="active site" description="Acyl-ester intermediate" evidence="7">
    <location>
        <position position="64"/>
    </location>
</feature>
<dbReference type="Proteomes" id="UP000664303">
    <property type="component" value="Unassembled WGS sequence"/>
</dbReference>
<organism evidence="12 13">
    <name type="scientific">Parahaliea mediterranea</name>
    <dbReference type="NCBI Taxonomy" id="651086"/>
    <lineage>
        <taxon>Bacteria</taxon>
        <taxon>Pseudomonadati</taxon>
        <taxon>Pseudomonadota</taxon>
        <taxon>Gammaproteobacteria</taxon>
        <taxon>Cellvibrionales</taxon>
        <taxon>Halieaceae</taxon>
        <taxon>Parahaliea</taxon>
    </lineage>
</organism>
<evidence type="ECO:0000256" key="5">
    <source>
        <dbReference type="ARBA" id="ARBA00022984"/>
    </source>
</evidence>
<feature type="chain" id="PRO_5037314329" evidence="10">
    <location>
        <begin position="20"/>
        <end position="275"/>
    </location>
</feature>
<evidence type="ECO:0000259" key="11">
    <source>
        <dbReference type="Pfam" id="PF00768"/>
    </source>
</evidence>
<evidence type="ECO:0000256" key="9">
    <source>
        <dbReference type="RuleBase" id="RU004016"/>
    </source>
</evidence>
<dbReference type="InterPro" id="IPR018044">
    <property type="entry name" value="Peptidase_S11"/>
</dbReference>
<evidence type="ECO:0000256" key="10">
    <source>
        <dbReference type="SAM" id="SignalP"/>
    </source>
</evidence>
<evidence type="ECO:0000256" key="2">
    <source>
        <dbReference type="ARBA" id="ARBA00022729"/>
    </source>
</evidence>
<dbReference type="AlphaFoldDB" id="A0A939ILX1"/>
<comment type="similarity">
    <text evidence="1 9">Belongs to the peptidase S11 family.</text>
</comment>
<dbReference type="NCBIfam" id="NF008668">
    <property type="entry name" value="PRK11669.1"/>
    <property type="match status" value="1"/>
</dbReference>
<dbReference type="Pfam" id="PF00768">
    <property type="entry name" value="Peptidase_S11"/>
    <property type="match status" value="1"/>
</dbReference>
<accession>A0A939ILX1</accession>
<evidence type="ECO:0000313" key="13">
    <source>
        <dbReference type="Proteomes" id="UP000664303"/>
    </source>
</evidence>
<evidence type="ECO:0000313" key="12">
    <source>
        <dbReference type="EMBL" id="MBN7796428.1"/>
    </source>
</evidence>
<feature type="signal peptide" evidence="10">
    <location>
        <begin position="1"/>
        <end position="19"/>
    </location>
</feature>
<gene>
    <name evidence="12" type="primary">pbpG</name>
    <name evidence="12" type="ORF">JYP50_07490</name>
</gene>
<dbReference type="EC" id="3.4.21.-" evidence="12"/>
<keyword evidence="2 10" id="KW-0732">Signal</keyword>
<dbReference type="RefSeq" id="WP_206559877.1">
    <property type="nucleotide sequence ID" value="NZ_JAFKCZ010000005.1"/>
</dbReference>
<dbReference type="GO" id="GO:0009252">
    <property type="term" value="P:peptidoglycan biosynthetic process"/>
    <property type="evidence" value="ECO:0007669"/>
    <property type="project" value="UniProtKB-KW"/>
</dbReference>
<keyword evidence="6" id="KW-0961">Cell wall biogenesis/degradation</keyword>
<feature type="domain" description="Peptidase S11 D-alanyl-D-alanine carboxypeptidase A N-terminal" evidence="11">
    <location>
        <begin position="31"/>
        <end position="255"/>
    </location>
</feature>
<dbReference type="InterPro" id="IPR012338">
    <property type="entry name" value="Beta-lactam/transpept-like"/>
</dbReference>
<comment type="caution">
    <text evidence="12">The sequence shown here is derived from an EMBL/GenBank/DDBJ whole genome shotgun (WGS) entry which is preliminary data.</text>
</comment>
<keyword evidence="3 12" id="KW-0378">Hydrolase</keyword>
<evidence type="ECO:0000256" key="1">
    <source>
        <dbReference type="ARBA" id="ARBA00007164"/>
    </source>
</evidence>
<dbReference type="EMBL" id="JAFKCZ010000005">
    <property type="protein sequence ID" value="MBN7796428.1"/>
    <property type="molecule type" value="Genomic_DNA"/>
</dbReference>
<evidence type="ECO:0000256" key="7">
    <source>
        <dbReference type="PIRSR" id="PIRSR618044-1"/>
    </source>
</evidence>
<keyword evidence="5" id="KW-0573">Peptidoglycan synthesis</keyword>
<dbReference type="GO" id="GO:0009002">
    <property type="term" value="F:serine-type D-Ala-D-Ala carboxypeptidase activity"/>
    <property type="evidence" value="ECO:0007669"/>
    <property type="project" value="InterPro"/>
</dbReference>
<dbReference type="Gene3D" id="3.40.710.10">
    <property type="entry name" value="DD-peptidase/beta-lactamase superfamily"/>
    <property type="match status" value="1"/>
</dbReference>
<evidence type="ECO:0000256" key="3">
    <source>
        <dbReference type="ARBA" id="ARBA00022801"/>
    </source>
</evidence>
<evidence type="ECO:0000256" key="4">
    <source>
        <dbReference type="ARBA" id="ARBA00022960"/>
    </source>
</evidence>
<dbReference type="GO" id="GO:0006508">
    <property type="term" value="P:proteolysis"/>
    <property type="evidence" value="ECO:0007669"/>
    <property type="project" value="InterPro"/>
</dbReference>
<protein>
    <submittedName>
        <fullName evidence="12">D-alanyl-D-alanine endopeptidase</fullName>
        <ecNumber evidence="12">3.4.21.-</ecNumber>
    </submittedName>
</protein>
<keyword evidence="13" id="KW-1185">Reference proteome</keyword>
<dbReference type="PANTHER" id="PTHR21581:SF26">
    <property type="entry name" value="D-ALANYL-D-ALANINE ENDOPEPTIDASE"/>
    <property type="match status" value="1"/>
</dbReference>
<proteinExistence type="inferred from homology"/>
<keyword evidence="4" id="KW-0133">Cell shape</keyword>
<feature type="active site" evidence="7">
    <location>
        <position position="118"/>
    </location>
</feature>
<feature type="active site" description="Acyl-ester intermediate" evidence="7">
    <location>
        <position position="61"/>
    </location>
</feature>
<dbReference type="GO" id="GO:0071555">
    <property type="term" value="P:cell wall organization"/>
    <property type="evidence" value="ECO:0007669"/>
    <property type="project" value="UniProtKB-KW"/>
</dbReference>
<name>A0A939ILX1_9GAMM</name>
<dbReference type="GO" id="GO:0008360">
    <property type="term" value="P:regulation of cell shape"/>
    <property type="evidence" value="ECO:0007669"/>
    <property type="project" value="UniProtKB-KW"/>
</dbReference>
<evidence type="ECO:0000256" key="8">
    <source>
        <dbReference type="PIRSR" id="PIRSR618044-2"/>
    </source>
</evidence>
<dbReference type="PANTHER" id="PTHR21581">
    <property type="entry name" value="D-ALANYL-D-ALANINE CARBOXYPEPTIDASE"/>
    <property type="match status" value="1"/>
</dbReference>
<dbReference type="InterPro" id="IPR001967">
    <property type="entry name" value="Peptidase_S11_N"/>
</dbReference>
<evidence type="ECO:0000256" key="6">
    <source>
        <dbReference type="ARBA" id="ARBA00023316"/>
    </source>
</evidence>
<dbReference type="SUPFAM" id="SSF56601">
    <property type="entry name" value="beta-lactamase/transpeptidase-like"/>
    <property type="match status" value="1"/>
</dbReference>
<feature type="binding site" evidence="8">
    <location>
        <position position="225"/>
    </location>
    <ligand>
        <name>substrate</name>
    </ligand>
</feature>
<sequence>MRSFRALALALLCATTAQAGADRFIDLQGNPGLRSASALILDAEGNVIYGKDTDSVRPIASITKLMTAMVILDAGLDLEEPVTITKEDRDLVRLTGSRLDYGATLSRREMILLAVASSENRAAHALGRTYPGGLPAFVTAMNLKAESLGMRNSQFADPAGLHTDNLSTASDLALMVAAASDYPLITEASTTRELVVHPYHKRGPLTYRNTNRLLKNKNWDIDLSKTGYINEAGRCLVMKAKIEGEELSIVLLNSFGKLTPFGDSNRLRRWLLAGS</sequence>
<dbReference type="PRINTS" id="PR00725">
    <property type="entry name" value="DADACBPTASE1"/>
</dbReference>
<reference evidence="12" key="1">
    <citation type="submission" date="2021-02" db="EMBL/GenBank/DDBJ databases">
        <title>PHA producing bacteria isolated from coastal sediment in Guangdong, Shenzhen.</title>
        <authorList>
            <person name="Zheng W."/>
            <person name="Yu S."/>
            <person name="Huang Y."/>
        </authorList>
    </citation>
    <scope>NUCLEOTIDE SEQUENCE</scope>
    <source>
        <strain evidence="12">TN14-10</strain>
    </source>
</reference>